<keyword evidence="2" id="KW-0964">Secreted</keyword>
<evidence type="ECO:0000256" key="5">
    <source>
        <dbReference type="SAM" id="MobiDB-lite"/>
    </source>
</evidence>
<dbReference type="Pfam" id="PF20623">
    <property type="entry name" value="Sgo0707_N2"/>
    <property type="match status" value="1"/>
</dbReference>
<evidence type="ECO:0000313" key="10">
    <source>
        <dbReference type="EMBL" id="QNP89983.1"/>
    </source>
</evidence>
<dbReference type="InterPro" id="IPR032364">
    <property type="entry name" value="GramPos_pilinD1_N"/>
</dbReference>
<dbReference type="Proteomes" id="UP000642876">
    <property type="component" value="Unassembled WGS sequence"/>
</dbReference>
<evidence type="ECO:0000313" key="11">
    <source>
        <dbReference type="Proteomes" id="UP000516235"/>
    </source>
</evidence>
<dbReference type="Gene3D" id="2.60.40.10">
    <property type="entry name" value="Immunoglobulins"/>
    <property type="match status" value="2"/>
</dbReference>
<name>A0A7H0JY67_9CORY</name>
<keyword evidence="1" id="KW-0134">Cell wall</keyword>
<evidence type="ECO:0000313" key="9">
    <source>
        <dbReference type="EMBL" id="MBC3178320.1"/>
    </source>
</evidence>
<dbReference type="NCBIfam" id="TIGR04226">
    <property type="entry name" value="RrgB_K2N_iso_D2"/>
    <property type="match status" value="1"/>
</dbReference>
<keyword evidence="3 7" id="KW-0732">Signal</keyword>
<evidence type="ECO:0000256" key="6">
    <source>
        <dbReference type="SAM" id="Phobius"/>
    </source>
</evidence>
<dbReference type="NCBIfam" id="TIGR01167">
    <property type="entry name" value="LPXTG_anchor"/>
    <property type="match status" value="1"/>
</dbReference>
<accession>A0A7H0JY67</accession>
<keyword evidence="6" id="KW-0472">Membrane</keyword>
<feature type="region of interest" description="Disordered" evidence="5">
    <location>
        <begin position="306"/>
        <end position="332"/>
    </location>
</feature>
<protein>
    <submittedName>
        <fullName evidence="10">SpaH/EbpB family LPXTG-anchored major pilin</fullName>
    </submittedName>
</protein>
<organism evidence="10 11">
    <name type="scientific">Corynebacterium lujinxingii</name>
    <dbReference type="NCBI Taxonomy" id="2763010"/>
    <lineage>
        <taxon>Bacteria</taxon>
        <taxon>Bacillati</taxon>
        <taxon>Actinomycetota</taxon>
        <taxon>Actinomycetes</taxon>
        <taxon>Mycobacteriales</taxon>
        <taxon>Corynebacteriaceae</taxon>
        <taxon>Corynebacterium</taxon>
    </lineage>
</organism>
<dbReference type="AlphaFoldDB" id="A0A7H0JY67"/>
<dbReference type="PROSITE" id="PS50847">
    <property type="entry name" value="GRAM_POS_ANCHORING"/>
    <property type="match status" value="1"/>
</dbReference>
<feature type="compositionally biased region" description="Basic and acidic residues" evidence="5">
    <location>
        <begin position="307"/>
        <end position="323"/>
    </location>
</feature>
<keyword evidence="12" id="KW-1185">Reference proteome</keyword>
<dbReference type="NCBIfam" id="NF033902">
    <property type="entry name" value="iso_D2_wall_anc"/>
    <property type="match status" value="1"/>
</dbReference>
<keyword evidence="6" id="KW-1133">Transmembrane helix</keyword>
<evidence type="ECO:0000256" key="2">
    <source>
        <dbReference type="ARBA" id="ARBA00022525"/>
    </source>
</evidence>
<dbReference type="InterPro" id="IPR026466">
    <property type="entry name" value="Fim_isopep_form_D2_dom"/>
</dbReference>
<evidence type="ECO:0000256" key="4">
    <source>
        <dbReference type="ARBA" id="ARBA00023088"/>
    </source>
</evidence>
<dbReference type="InterPro" id="IPR048052">
    <property type="entry name" value="FM1-like"/>
</dbReference>
<evidence type="ECO:0000256" key="7">
    <source>
        <dbReference type="SAM" id="SignalP"/>
    </source>
</evidence>
<gene>
    <name evidence="9" type="ORF">H7348_03145</name>
    <name evidence="10" type="ORF">IAU68_10050</name>
</gene>
<dbReference type="Gene3D" id="2.60.40.740">
    <property type="match status" value="1"/>
</dbReference>
<feature type="domain" description="Gram-positive cocci surface proteins LPxTG" evidence="8">
    <location>
        <begin position="471"/>
        <end position="503"/>
    </location>
</feature>
<proteinExistence type="predicted"/>
<dbReference type="KEGG" id="cluj:IAU68_10050"/>
<sequence>MSNISTKTFALAAAAAFATATPLALAPDLTPVAVAQNNQAVDVSKTGTLTINKQEGDPGAATGTVEGTEFTVERVQMTNGLNTAAGWTEAGEIVSAGAGEATIDTTFTAQTKATDADGVAAFTDLPVGIYKVTEKTNGNYTVAAPFLVTLPLTQQDGSLTYTPTVSPKNQKLDPTKAADDANANIGDQITYTIKAPVPAGDVLQDGSRTISQFRITDDLQQELTYVADSAEVTLTGADDTTLDEGDYTISNDGQNLTVEFTPAGLQRLETLRADNPGLTVQVVFKAEVNAIPANGKINNTANVYVPNRDEPIQSKPETEKDGDQDTNDTTTQYANVEVTKTLNGNPVEDGKTGDGAEFEIYPCAPEGEGYAVADGAEAIKGTATANSTELATTFTAQGGDVDSAKAAVASGFGMQLNPTVQYCAVETKAPAGYLVNPDPQLLTLTTEGTDTNRPVYTVAVNDVKDNIFGRLPATGERTMLYILALGLVLFGGGAAYQLSRRNA</sequence>
<dbReference type="InterPro" id="IPR046473">
    <property type="entry name" value="Sgo0707-like_N2"/>
</dbReference>
<reference evidence="11 12" key="1">
    <citation type="submission" date="2020-08" db="EMBL/GenBank/DDBJ databases">
        <title>novel species in genus Corynebacterium.</title>
        <authorList>
            <person name="Zhang G."/>
        </authorList>
    </citation>
    <scope>NUCLEOTIDE SEQUENCE [LARGE SCALE GENOMIC DNA]</scope>
    <source>
        <strain evidence="10">Zg-917</strain>
        <strain evidence="11 12">zg-917</strain>
    </source>
</reference>
<dbReference type="Pfam" id="PF16555">
    <property type="entry name" value="GramPos_pilinD1"/>
    <property type="match status" value="1"/>
</dbReference>
<dbReference type="EMBL" id="JACMYE010000002">
    <property type="protein sequence ID" value="MBC3178320.1"/>
    <property type="molecule type" value="Genomic_DNA"/>
</dbReference>
<dbReference type="RefSeq" id="WP_171193749.1">
    <property type="nucleotide sequence ID" value="NZ_CP061032.1"/>
</dbReference>
<evidence type="ECO:0000259" key="8">
    <source>
        <dbReference type="PROSITE" id="PS50847"/>
    </source>
</evidence>
<feature type="chain" id="PRO_5028802785" evidence="7">
    <location>
        <begin position="27"/>
        <end position="503"/>
    </location>
</feature>
<feature type="transmembrane region" description="Helical" evidence="6">
    <location>
        <begin position="479"/>
        <end position="498"/>
    </location>
</feature>
<dbReference type="InterPro" id="IPR019931">
    <property type="entry name" value="LPXTG_anchor"/>
</dbReference>
<dbReference type="GO" id="GO:0005975">
    <property type="term" value="P:carbohydrate metabolic process"/>
    <property type="evidence" value="ECO:0007669"/>
    <property type="project" value="UniProtKB-ARBA"/>
</dbReference>
<dbReference type="Proteomes" id="UP000516235">
    <property type="component" value="Chromosome"/>
</dbReference>
<dbReference type="EMBL" id="CP061032">
    <property type="protein sequence ID" value="QNP89983.1"/>
    <property type="molecule type" value="Genomic_DNA"/>
</dbReference>
<dbReference type="InterPro" id="IPR013783">
    <property type="entry name" value="Ig-like_fold"/>
</dbReference>
<evidence type="ECO:0000313" key="12">
    <source>
        <dbReference type="Proteomes" id="UP000642876"/>
    </source>
</evidence>
<feature type="signal peptide" evidence="7">
    <location>
        <begin position="1"/>
        <end position="26"/>
    </location>
</feature>
<keyword evidence="4" id="KW-0572">Peptidoglycan-anchor</keyword>
<keyword evidence="6" id="KW-0812">Transmembrane</keyword>
<evidence type="ECO:0000256" key="1">
    <source>
        <dbReference type="ARBA" id="ARBA00022512"/>
    </source>
</evidence>
<evidence type="ECO:0000256" key="3">
    <source>
        <dbReference type="ARBA" id="ARBA00022729"/>
    </source>
</evidence>